<dbReference type="Pfam" id="PF12771">
    <property type="entry name" value="SusD-like_2"/>
    <property type="match status" value="1"/>
</dbReference>
<evidence type="ECO:0000256" key="1">
    <source>
        <dbReference type="SAM" id="SignalP"/>
    </source>
</evidence>
<dbReference type="InterPro" id="IPR011990">
    <property type="entry name" value="TPR-like_helical_dom_sf"/>
</dbReference>
<keyword evidence="1" id="KW-0732">Signal</keyword>
<accession>A0A1T5D006</accession>
<sequence length="641" mass="71885">MKTFNKLLIGLASVALALTACSDFEDINKNPNSVSEENVQVAHLLNKSFMGAQQNPHIAERIFVLTWKRAARFERASGFTIGTDNDGWNTDYFSTGYAVGWLNQANLAVNLGEKRVAEGAPAYEKNVLQMARIWRAYLITELADSFGPIPMLNKYDGTVSPYESVQSIYTFVLKELKEASAALDPSIDMSAIKGTNNQSDPYYNGDMAKWQKYANSLRLRCAMRLSVVDPAKAKSEFEDAAKGSLILTQADIAQVQERGGWTDLDGVMSRPWNAQLISPTLNNIFLGLGGIDIQVPANMQSVIKPATTYMGMRLDKHLPTSTNDPSAGYFFDGLPDKIDPRATVLYSIPGYDDGKVYFPNLGLATEAKLANPATGQIDASSITLTTKWTWNTWVAGKWDKYSSLSTQLTGAAQNYPAISNVYRQSTNKRVWFGPWETYFLLAEAAEYGWTVPGTAKQNYESGIAASFEYHGVSQFLNQYLTSQAYNRVGTSVAFDHTAEAQPFTVSYVDGYTKENKTTTYTYPKNSIYKNGQFNNDHLTKIITQKFIAQHPWLPLEAWSDHRRLGLPFFENQAVEVDYNPSSYEVPLTKATAKECRWEFYPKRMRYPSNMEVNSKESYQQAIQLLGGDNNTQTPLWWVMKK</sequence>
<gene>
    <name evidence="2" type="ORF">SAMN05660349_02186</name>
</gene>
<evidence type="ECO:0000313" key="2">
    <source>
        <dbReference type="EMBL" id="SKB64800.1"/>
    </source>
</evidence>
<dbReference type="Pfam" id="PF12741">
    <property type="entry name" value="SusD-like"/>
    <property type="match status" value="1"/>
</dbReference>
<dbReference type="PROSITE" id="PS51257">
    <property type="entry name" value="PROKAR_LIPOPROTEIN"/>
    <property type="match status" value="1"/>
</dbReference>
<reference evidence="3" key="1">
    <citation type="submission" date="2017-02" db="EMBL/GenBank/DDBJ databases">
        <authorList>
            <person name="Varghese N."/>
            <person name="Submissions S."/>
        </authorList>
    </citation>
    <scope>NUCLEOTIDE SEQUENCE [LARGE SCALE GENOMIC DNA]</scope>
    <source>
        <strain evidence="3">DSM 24967</strain>
    </source>
</reference>
<proteinExistence type="predicted"/>
<dbReference type="Gene3D" id="1.25.40.390">
    <property type="match status" value="2"/>
</dbReference>
<organism evidence="2 3">
    <name type="scientific">Parabacteroides chartae</name>
    <dbReference type="NCBI Taxonomy" id="1037355"/>
    <lineage>
        <taxon>Bacteria</taxon>
        <taxon>Pseudomonadati</taxon>
        <taxon>Bacteroidota</taxon>
        <taxon>Bacteroidia</taxon>
        <taxon>Bacteroidales</taxon>
        <taxon>Tannerellaceae</taxon>
        <taxon>Parabacteroides</taxon>
    </lineage>
</organism>
<feature type="chain" id="PRO_5013160119" evidence="1">
    <location>
        <begin position="18"/>
        <end position="641"/>
    </location>
</feature>
<keyword evidence="2" id="KW-0449">Lipoprotein</keyword>
<evidence type="ECO:0000313" key="3">
    <source>
        <dbReference type="Proteomes" id="UP000190852"/>
    </source>
</evidence>
<dbReference type="AlphaFoldDB" id="A0A1T5D006"/>
<dbReference type="InterPro" id="IPR024302">
    <property type="entry name" value="SusD-like"/>
</dbReference>
<keyword evidence="3" id="KW-1185">Reference proteome</keyword>
<dbReference type="SUPFAM" id="SSF48452">
    <property type="entry name" value="TPR-like"/>
    <property type="match status" value="1"/>
</dbReference>
<dbReference type="Proteomes" id="UP000190852">
    <property type="component" value="Unassembled WGS sequence"/>
</dbReference>
<dbReference type="RefSeq" id="WP_079683673.1">
    <property type="nucleotide sequence ID" value="NZ_FUYQ01000015.1"/>
</dbReference>
<name>A0A1T5D006_9BACT</name>
<protein>
    <submittedName>
        <fullName evidence="2">Susd and RagB outer membrane lipoprotein</fullName>
    </submittedName>
</protein>
<dbReference type="EMBL" id="FUYQ01000015">
    <property type="protein sequence ID" value="SKB64800.1"/>
    <property type="molecule type" value="Genomic_DNA"/>
</dbReference>
<dbReference type="InterPro" id="IPR041662">
    <property type="entry name" value="SusD-like_2"/>
</dbReference>
<feature type="signal peptide" evidence="1">
    <location>
        <begin position="1"/>
        <end position="17"/>
    </location>
</feature>